<evidence type="ECO:0000256" key="2">
    <source>
        <dbReference type="SAM" id="SignalP"/>
    </source>
</evidence>
<dbReference type="GO" id="GO:0042834">
    <property type="term" value="F:peptidoglycan binding"/>
    <property type="evidence" value="ECO:0007669"/>
    <property type="project" value="InterPro"/>
</dbReference>
<dbReference type="SMART" id="SM00671">
    <property type="entry name" value="SEL1"/>
    <property type="match status" value="2"/>
</dbReference>
<dbReference type="PROSITE" id="PS51724">
    <property type="entry name" value="SPOR"/>
    <property type="match status" value="1"/>
</dbReference>
<dbReference type="PANTHER" id="PTHR45011">
    <property type="entry name" value="DAP3-BINDING CELL DEATH ENHANCER 1"/>
    <property type="match status" value="1"/>
</dbReference>
<evidence type="ECO:0000256" key="1">
    <source>
        <dbReference type="SAM" id="MobiDB-lite"/>
    </source>
</evidence>
<dbReference type="InterPro" id="IPR011990">
    <property type="entry name" value="TPR-like_helical_dom_sf"/>
</dbReference>
<dbReference type="InterPro" id="IPR007730">
    <property type="entry name" value="SPOR-like_dom"/>
</dbReference>
<feature type="chain" id="PRO_5022184396" description="SPOR domain-containing protein" evidence="2">
    <location>
        <begin position="27"/>
        <end position="346"/>
    </location>
</feature>
<evidence type="ECO:0000313" key="4">
    <source>
        <dbReference type="EMBL" id="TSB04382.1"/>
    </source>
</evidence>
<evidence type="ECO:0000313" key="5">
    <source>
        <dbReference type="Proteomes" id="UP000320160"/>
    </source>
</evidence>
<dbReference type="InterPro" id="IPR052748">
    <property type="entry name" value="ISR_Activator"/>
</dbReference>
<evidence type="ECO:0000259" key="3">
    <source>
        <dbReference type="PROSITE" id="PS51724"/>
    </source>
</evidence>
<dbReference type="PANTHER" id="PTHR45011:SF1">
    <property type="entry name" value="DAP3-BINDING CELL DEATH ENHANCER 1"/>
    <property type="match status" value="1"/>
</dbReference>
<dbReference type="Proteomes" id="UP000320160">
    <property type="component" value="Unassembled WGS sequence"/>
</dbReference>
<feature type="region of interest" description="Disordered" evidence="1">
    <location>
        <begin position="199"/>
        <end position="229"/>
    </location>
</feature>
<proteinExistence type="predicted"/>
<sequence length="346" mass="36009">MKLGSHLSKLAIAALALSLQSAPAAADVKAGVDAWSRGDYEAAVKEWREPALKGDPDAQFNMGQAYKTGRGVKTDLNIALDWYKKAAAQGHLKAMDSYGHLLHYQGRVPEALPILQASADRGDPRAQYLLATELFNGTHIAKDWVRAYALMSLASSAGMAPASQSLSQMDKYVPLEQRQAATVLAGDLEQRASRNASAQAAGFPINTSPPAKPTKQVAVPPSSIPSANPPGFPANIPAVGVPAAKPKATTPVAVKPAAAPAPKPATPAAASPWRIQLGAFGEDANARKLWASLKGKVAGIDSLQPTYKNSGQLTRLQAGPFASRAAADEMCGKLKAAGQACLVVPG</sequence>
<dbReference type="Gene3D" id="1.25.40.10">
    <property type="entry name" value="Tetratricopeptide repeat domain"/>
    <property type="match status" value="1"/>
</dbReference>
<dbReference type="Pfam" id="PF08238">
    <property type="entry name" value="Sel1"/>
    <property type="match status" value="2"/>
</dbReference>
<dbReference type="SUPFAM" id="SSF81901">
    <property type="entry name" value="HCP-like"/>
    <property type="match status" value="1"/>
</dbReference>
<comment type="caution">
    <text evidence="4">The sequence shown here is derived from an EMBL/GenBank/DDBJ whole genome shotgun (WGS) entry which is preliminary data.</text>
</comment>
<keyword evidence="5" id="KW-1185">Reference proteome</keyword>
<feature type="signal peptide" evidence="2">
    <location>
        <begin position="1"/>
        <end position="26"/>
    </location>
</feature>
<gene>
    <name evidence="4" type="ORF">FOM92_02850</name>
</gene>
<name>A0A553WI75_9SPHN</name>
<dbReference type="SUPFAM" id="SSF110997">
    <property type="entry name" value="Sporulation related repeat"/>
    <property type="match status" value="1"/>
</dbReference>
<feature type="domain" description="SPOR" evidence="3">
    <location>
        <begin position="267"/>
        <end position="346"/>
    </location>
</feature>
<keyword evidence="2" id="KW-0732">Signal</keyword>
<accession>A0A553WI75</accession>
<dbReference type="RefSeq" id="WP_143775270.1">
    <property type="nucleotide sequence ID" value="NZ_VKKU01000001.1"/>
</dbReference>
<dbReference type="Pfam" id="PF05036">
    <property type="entry name" value="SPOR"/>
    <property type="match status" value="1"/>
</dbReference>
<dbReference type="OrthoDB" id="112232at2"/>
<protein>
    <recommendedName>
        <fullName evidence="3">SPOR domain-containing protein</fullName>
    </recommendedName>
</protein>
<dbReference type="EMBL" id="VKKU01000001">
    <property type="protein sequence ID" value="TSB04382.1"/>
    <property type="molecule type" value="Genomic_DNA"/>
</dbReference>
<dbReference type="InterPro" id="IPR036680">
    <property type="entry name" value="SPOR-like_sf"/>
</dbReference>
<dbReference type="AlphaFoldDB" id="A0A553WI75"/>
<reference evidence="4 5" key="1">
    <citation type="submission" date="2019-07" db="EMBL/GenBank/DDBJ databases">
        <authorList>
            <person name="Park M."/>
        </authorList>
    </citation>
    <scope>NUCLEOTIDE SEQUENCE [LARGE SCALE GENOMIC DNA]</scope>
    <source>
        <strain evidence="4 5">KCTC32445</strain>
    </source>
</reference>
<dbReference type="Gene3D" id="3.30.70.1070">
    <property type="entry name" value="Sporulation related repeat"/>
    <property type="match status" value="1"/>
</dbReference>
<dbReference type="InterPro" id="IPR006597">
    <property type="entry name" value="Sel1-like"/>
</dbReference>
<organism evidence="4 5">
    <name type="scientific">Sphingorhabdus contaminans</name>
    <dbReference type="NCBI Taxonomy" id="1343899"/>
    <lineage>
        <taxon>Bacteria</taxon>
        <taxon>Pseudomonadati</taxon>
        <taxon>Pseudomonadota</taxon>
        <taxon>Alphaproteobacteria</taxon>
        <taxon>Sphingomonadales</taxon>
        <taxon>Sphingomonadaceae</taxon>
        <taxon>Sphingorhabdus</taxon>
    </lineage>
</organism>